<dbReference type="AlphaFoldDB" id="A0AAN8TVX3"/>
<proteinExistence type="predicted"/>
<gene>
    <name evidence="2" type="ORF">RDI58_007122</name>
</gene>
<accession>A0AAN8TVX3</accession>
<evidence type="ECO:0000256" key="1">
    <source>
        <dbReference type="SAM" id="MobiDB-lite"/>
    </source>
</evidence>
<name>A0AAN8TVX3_SOLBU</name>
<sequence length="151" mass="17853">MASKFNPTFQGPSMAQRHRGESNMAKAANYGDCVVGEWYYSSFLSFRRQVKNFHQESNEIEEGKTKELDPNEGRKKERQNDEENGDNEKMETTKRKKKKKEEKEELLKKENNQCANWECQKKDSRRNFMMTGNGNSKECNAVYENVRNWSY</sequence>
<feature type="compositionally biased region" description="Basic and acidic residues" evidence="1">
    <location>
        <begin position="54"/>
        <end position="93"/>
    </location>
</feature>
<organism evidence="2 3">
    <name type="scientific">Solanum bulbocastanum</name>
    <name type="common">Wild potato</name>
    <dbReference type="NCBI Taxonomy" id="147425"/>
    <lineage>
        <taxon>Eukaryota</taxon>
        <taxon>Viridiplantae</taxon>
        <taxon>Streptophyta</taxon>
        <taxon>Embryophyta</taxon>
        <taxon>Tracheophyta</taxon>
        <taxon>Spermatophyta</taxon>
        <taxon>Magnoliopsida</taxon>
        <taxon>eudicotyledons</taxon>
        <taxon>Gunneridae</taxon>
        <taxon>Pentapetalae</taxon>
        <taxon>asterids</taxon>
        <taxon>lamiids</taxon>
        <taxon>Solanales</taxon>
        <taxon>Solanaceae</taxon>
        <taxon>Solanoideae</taxon>
        <taxon>Solaneae</taxon>
        <taxon>Solanum</taxon>
    </lineage>
</organism>
<dbReference type="Proteomes" id="UP001371456">
    <property type="component" value="Unassembled WGS sequence"/>
</dbReference>
<evidence type="ECO:0000313" key="3">
    <source>
        <dbReference type="Proteomes" id="UP001371456"/>
    </source>
</evidence>
<feature type="region of interest" description="Disordered" evidence="1">
    <location>
        <begin position="1"/>
        <end position="23"/>
    </location>
</feature>
<feature type="compositionally biased region" description="Polar residues" evidence="1">
    <location>
        <begin position="1"/>
        <end position="13"/>
    </location>
</feature>
<protein>
    <submittedName>
        <fullName evidence="2">Uncharacterized protein</fullName>
    </submittedName>
</protein>
<feature type="region of interest" description="Disordered" evidence="1">
    <location>
        <begin position="54"/>
        <end position="107"/>
    </location>
</feature>
<evidence type="ECO:0000313" key="2">
    <source>
        <dbReference type="EMBL" id="KAK6793669.1"/>
    </source>
</evidence>
<reference evidence="2 3" key="1">
    <citation type="submission" date="2024-02" db="EMBL/GenBank/DDBJ databases">
        <title>de novo genome assembly of Solanum bulbocastanum strain 11H21.</title>
        <authorList>
            <person name="Hosaka A.J."/>
        </authorList>
    </citation>
    <scope>NUCLEOTIDE SEQUENCE [LARGE SCALE GENOMIC DNA]</scope>
    <source>
        <tissue evidence="2">Young leaves</tissue>
    </source>
</reference>
<keyword evidence="3" id="KW-1185">Reference proteome</keyword>
<dbReference type="EMBL" id="JBANQN010000003">
    <property type="protein sequence ID" value="KAK6793669.1"/>
    <property type="molecule type" value="Genomic_DNA"/>
</dbReference>
<comment type="caution">
    <text evidence="2">The sequence shown here is derived from an EMBL/GenBank/DDBJ whole genome shotgun (WGS) entry which is preliminary data.</text>
</comment>